<organism evidence="2 3">
    <name type="scientific">Frankia umida</name>
    <dbReference type="NCBI Taxonomy" id="573489"/>
    <lineage>
        <taxon>Bacteria</taxon>
        <taxon>Bacillati</taxon>
        <taxon>Actinomycetota</taxon>
        <taxon>Actinomycetes</taxon>
        <taxon>Frankiales</taxon>
        <taxon>Frankiaceae</taxon>
        <taxon>Frankia</taxon>
    </lineage>
</organism>
<dbReference type="PANTHER" id="PTHR37946:SF1">
    <property type="entry name" value="SLL1969 PROTEIN"/>
    <property type="match status" value="1"/>
</dbReference>
<dbReference type="PANTHER" id="PTHR37946">
    <property type="entry name" value="SLL1969 PROTEIN"/>
    <property type="match status" value="1"/>
</dbReference>
<gene>
    <name evidence="2" type="ORF">MXD59_03760</name>
</gene>
<sequence length="302" mass="32223">MAESDPGWSPSPQRDRSRTITAGLLATPANARGLAVETACLATHLALYPAGALRRLTQRDEGYSLGGLAPLQRGLLVRSPDTATTPVLLVHGLVDNRSVFARLHRHLRRRGFRRVVPVQLPLLTTSVQDGARVLAEAVTRIAGPDGQVTIIAHSLGGLIARYYVQRMGGDRQVGTLITLASPHGGTRLAELVPRALPYPLLRQLRPDSPLIAELGEPAPDCHTRIFAVAAALDTVVRPGSAVVDHPDLDAVNLVVPGLGHHSLAFSGTVAHQVTAWLTGAPRRTPPTQPEPAHSLSRPTDRT</sequence>
<reference evidence="2 3" key="1">
    <citation type="submission" date="2022-04" db="EMBL/GenBank/DDBJ databases">
        <title>Genome diversity in the genus Frankia.</title>
        <authorList>
            <person name="Carlos-Shanley C."/>
            <person name="Hahn D."/>
        </authorList>
    </citation>
    <scope>NUCLEOTIDE SEQUENCE [LARGE SCALE GENOMIC DNA]</scope>
    <source>
        <strain evidence="2 3">Ag45/Mut15</strain>
    </source>
</reference>
<feature type="region of interest" description="Disordered" evidence="1">
    <location>
        <begin position="279"/>
        <end position="302"/>
    </location>
</feature>
<comment type="caution">
    <text evidence="2">The sequence shown here is derived from an EMBL/GenBank/DDBJ whole genome shotgun (WGS) entry which is preliminary data.</text>
</comment>
<evidence type="ECO:0000256" key="1">
    <source>
        <dbReference type="SAM" id="MobiDB-lite"/>
    </source>
</evidence>
<protein>
    <submittedName>
        <fullName evidence="2">Alpha/beta hydrolase</fullName>
    </submittedName>
</protein>
<evidence type="ECO:0000313" key="2">
    <source>
        <dbReference type="EMBL" id="MCK9874906.1"/>
    </source>
</evidence>
<dbReference type="SUPFAM" id="SSF53474">
    <property type="entry name" value="alpha/beta-Hydrolases"/>
    <property type="match status" value="1"/>
</dbReference>
<dbReference type="EMBL" id="JALKFT010000002">
    <property type="protein sequence ID" value="MCK9874906.1"/>
    <property type="molecule type" value="Genomic_DNA"/>
</dbReference>
<proteinExistence type="predicted"/>
<dbReference type="Proteomes" id="UP001201873">
    <property type="component" value="Unassembled WGS sequence"/>
</dbReference>
<evidence type="ECO:0000313" key="3">
    <source>
        <dbReference type="Proteomes" id="UP001201873"/>
    </source>
</evidence>
<keyword evidence="3" id="KW-1185">Reference proteome</keyword>
<dbReference type="InterPro" id="IPR029058">
    <property type="entry name" value="AB_hydrolase_fold"/>
</dbReference>
<dbReference type="Gene3D" id="3.40.50.1820">
    <property type="entry name" value="alpha/beta hydrolase"/>
    <property type="match status" value="1"/>
</dbReference>
<dbReference type="GO" id="GO:0016787">
    <property type="term" value="F:hydrolase activity"/>
    <property type="evidence" value="ECO:0007669"/>
    <property type="project" value="UniProtKB-KW"/>
</dbReference>
<dbReference type="Pfam" id="PF02089">
    <property type="entry name" value="Palm_thioest"/>
    <property type="match status" value="1"/>
</dbReference>
<keyword evidence="2" id="KW-0378">Hydrolase</keyword>
<name>A0ABT0JTP4_9ACTN</name>
<accession>A0ABT0JTP4</accession>